<keyword evidence="1" id="KW-1185">Reference proteome</keyword>
<accession>A0A915KK94</accession>
<sequence length="175" mass="19630">MKANATQQLLRASGIKFWGNMMFGQETPNLNPAEHVGTITKDEVKARMLEEAGPGRHSIETLNKNLNSLPVMTQHYMLLVLVVSIASFLVAEIDHYNLTQQLDLMEDFDNGNHYNQKQKDEQCEAGAMKKASKDMAKIFSSSPNSQQQTEEQLKKNGKILKINKINEEKLAIGAL</sequence>
<reference evidence="2" key="1">
    <citation type="submission" date="2022-11" db="UniProtKB">
        <authorList>
            <consortium name="WormBaseParasite"/>
        </authorList>
    </citation>
    <scope>IDENTIFICATION</scope>
</reference>
<dbReference type="AlphaFoldDB" id="A0A915KK94"/>
<dbReference type="Proteomes" id="UP000887565">
    <property type="component" value="Unplaced"/>
</dbReference>
<protein>
    <submittedName>
        <fullName evidence="2">Uncharacterized protein</fullName>
    </submittedName>
</protein>
<evidence type="ECO:0000313" key="2">
    <source>
        <dbReference type="WBParaSite" id="nRc.2.0.1.t39185-RA"/>
    </source>
</evidence>
<dbReference type="WBParaSite" id="nRc.2.0.1.t39185-RA">
    <property type="protein sequence ID" value="nRc.2.0.1.t39185-RA"/>
    <property type="gene ID" value="nRc.2.0.1.g39185"/>
</dbReference>
<name>A0A915KK94_ROMCU</name>
<organism evidence="1 2">
    <name type="scientific">Romanomermis culicivorax</name>
    <name type="common">Nematode worm</name>
    <dbReference type="NCBI Taxonomy" id="13658"/>
    <lineage>
        <taxon>Eukaryota</taxon>
        <taxon>Metazoa</taxon>
        <taxon>Ecdysozoa</taxon>
        <taxon>Nematoda</taxon>
        <taxon>Enoplea</taxon>
        <taxon>Dorylaimia</taxon>
        <taxon>Mermithida</taxon>
        <taxon>Mermithoidea</taxon>
        <taxon>Mermithidae</taxon>
        <taxon>Romanomermis</taxon>
    </lineage>
</organism>
<evidence type="ECO:0000313" key="1">
    <source>
        <dbReference type="Proteomes" id="UP000887565"/>
    </source>
</evidence>
<proteinExistence type="predicted"/>